<reference evidence="2" key="1">
    <citation type="submission" date="2014-11" db="EMBL/GenBank/DDBJ databases">
        <authorList>
            <person name="Otto D Thomas"/>
            <person name="Naeem Raeece"/>
        </authorList>
    </citation>
    <scope>NUCLEOTIDE SEQUENCE</scope>
</reference>
<accession>A0A0G4GTU6</accession>
<gene>
    <name evidence="2" type="ORF">Cvel_23368</name>
</gene>
<protein>
    <submittedName>
        <fullName evidence="2">Uncharacterized protein</fullName>
    </submittedName>
</protein>
<feature type="compositionally biased region" description="Low complexity" evidence="1">
    <location>
        <begin position="127"/>
        <end position="137"/>
    </location>
</feature>
<evidence type="ECO:0000313" key="2">
    <source>
        <dbReference type="EMBL" id="CEM34160.1"/>
    </source>
</evidence>
<feature type="region of interest" description="Disordered" evidence="1">
    <location>
        <begin position="126"/>
        <end position="146"/>
    </location>
</feature>
<name>A0A0G4GTU6_9ALVE</name>
<organism evidence="2">
    <name type="scientific">Chromera velia CCMP2878</name>
    <dbReference type="NCBI Taxonomy" id="1169474"/>
    <lineage>
        <taxon>Eukaryota</taxon>
        <taxon>Sar</taxon>
        <taxon>Alveolata</taxon>
        <taxon>Colpodellida</taxon>
        <taxon>Chromeraceae</taxon>
        <taxon>Chromera</taxon>
    </lineage>
</organism>
<evidence type="ECO:0000256" key="1">
    <source>
        <dbReference type="SAM" id="MobiDB-lite"/>
    </source>
</evidence>
<dbReference type="AlphaFoldDB" id="A0A0G4GTU6"/>
<dbReference type="VEuPathDB" id="CryptoDB:Cvel_23368"/>
<sequence>MDAAKTMCVLKLTGGVLGEKKKCFIETLFNDAPLSDHLRKKLRFRTASYPVFLSPEGKKEIPDPRGALPVDTNMLHFLFLGGCEWHEKMFDSSGGGKDAEDLHKAMFGCFIAPPDKKTERIAKKSKISSQSIFLSPSHQQSKTAKI</sequence>
<proteinExistence type="predicted"/>
<dbReference type="EMBL" id="CDMZ01001545">
    <property type="protein sequence ID" value="CEM34160.1"/>
    <property type="molecule type" value="Genomic_DNA"/>
</dbReference>